<reference evidence="5" key="1">
    <citation type="submission" date="2021-11" db="EMBL/GenBank/DDBJ databases">
        <authorList>
            <person name="Qingchun L."/>
            <person name="Dong Z."/>
            <person name="Zongwei Q."/>
            <person name="Jia Z."/>
            <person name="Duotao L."/>
        </authorList>
    </citation>
    <scope>NUCLEOTIDE SEQUENCE</scope>
    <source>
        <strain evidence="5">WLY-B-L2</strain>
    </source>
</reference>
<dbReference type="RefSeq" id="WP_229982112.1">
    <property type="nucleotide sequence ID" value="NZ_JAJJPB010000041.1"/>
</dbReference>
<keyword evidence="5" id="KW-0670">Pyruvate</keyword>
<dbReference type="InterPro" id="IPR002880">
    <property type="entry name" value="Pyrv_Fd/Flavodoxin_OxRdtase_N"/>
</dbReference>
<organism evidence="5 6">
    <name type="scientific">Clostridium aromativorans</name>
    <dbReference type="NCBI Taxonomy" id="2836848"/>
    <lineage>
        <taxon>Bacteria</taxon>
        <taxon>Bacillati</taxon>
        <taxon>Bacillota</taxon>
        <taxon>Clostridia</taxon>
        <taxon>Eubacteriales</taxon>
        <taxon>Clostridiaceae</taxon>
        <taxon>Clostridium</taxon>
    </lineage>
</organism>
<evidence type="ECO:0000256" key="2">
    <source>
        <dbReference type="ARBA" id="ARBA00023002"/>
    </source>
</evidence>
<dbReference type="Proteomes" id="UP001165422">
    <property type="component" value="Unassembled WGS sequence"/>
</dbReference>
<gene>
    <name evidence="5" type="primary">porA</name>
    <name evidence="5" type="ORF">LN736_17675</name>
</gene>
<dbReference type="SUPFAM" id="SSF52922">
    <property type="entry name" value="TK C-terminal domain-like"/>
    <property type="match status" value="1"/>
</dbReference>
<evidence type="ECO:0000259" key="4">
    <source>
        <dbReference type="Pfam" id="PF17147"/>
    </source>
</evidence>
<dbReference type="EMBL" id="JAJJPB010000041">
    <property type="protein sequence ID" value="MCC9296670.1"/>
    <property type="molecule type" value="Genomic_DNA"/>
</dbReference>
<feature type="domain" description="Pyruvate flavodoxin/ferredoxin oxidoreductase pyrimidine binding" evidence="3">
    <location>
        <begin position="15"/>
        <end position="239"/>
    </location>
</feature>
<proteinExistence type="inferred from homology"/>
<evidence type="ECO:0000256" key="1">
    <source>
        <dbReference type="ARBA" id="ARBA00009032"/>
    </source>
</evidence>
<evidence type="ECO:0000259" key="3">
    <source>
        <dbReference type="Pfam" id="PF01855"/>
    </source>
</evidence>
<dbReference type="CDD" id="cd07034">
    <property type="entry name" value="TPP_PYR_PFOR_IOR-alpha_like"/>
    <property type="match status" value="1"/>
</dbReference>
<accession>A0ABS8NA06</accession>
<keyword evidence="6" id="KW-1185">Reference proteome</keyword>
<dbReference type="InterPro" id="IPR029061">
    <property type="entry name" value="THDP-binding"/>
</dbReference>
<evidence type="ECO:0000313" key="6">
    <source>
        <dbReference type="Proteomes" id="UP001165422"/>
    </source>
</evidence>
<sequence length="401" mass="44666">MAYKMLDGNGAVVEAIKMAKVKVVSAYPITPQSTIAEKLSELVALGELKAEYVRVESEHTALTVATTAQLTGVRAATATASQGLALMHEVMGMTSGIRIPLVMPVVNRGLAAPWTLWAEHGDAMAERDSGWMQFYCQNVQEVFDIMLMAYKVAENENVLTPAMVCLDGFFLSHSMQKIDVPDEKLVDEFIGPYEAKNLYLDPKDPMFVCNLTGSDEFTEMRYQQKTAMDNAFEVIRKVQREFEEKFGRKLSIVEGYKTEDAEVVLVALGSMCGTAKYVVNKLRNQGKKVGLAKIVVFRPFPAKQLKRILSGKKVVGVFDRSAGLGSQGGPVWNETCSAMKKVNCDIRHYIGGLGGRDVSTDTIEKIFNELLEIKEGKRERHTEWIDVKENAMNIRQVEKRC</sequence>
<protein>
    <submittedName>
        <fullName evidence="5">Pyruvate ferredoxin oxidoreductase</fullName>
    </submittedName>
</protein>
<dbReference type="InterPro" id="IPR050722">
    <property type="entry name" value="Pyruvate:ferred/Flavod_OxRd"/>
</dbReference>
<keyword evidence="2" id="KW-0560">Oxidoreductase</keyword>
<name>A0ABS8NA06_9CLOT</name>
<dbReference type="SUPFAM" id="SSF52518">
    <property type="entry name" value="Thiamin diphosphate-binding fold (THDP-binding)"/>
    <property type="match status" value="1"/>
</dbReference>
<comment type="caution">
    <text evidence="5">The sequence shown here is derived from an EMBL/GenBank/DDBJ whole genome shotgun (WGS) entry which is preliminary data.</text>
</comment>
<dbReference type="Pfam" id="PF17147">
    <property type="entry name" value="PFOR_II"/>
    <property type="match status" value="1"/>
</dbReference>
<dbReference type="PANTHER" id="PTHR32154">
    <property type="entry name" value="PYRUVATE-FLAVODOXIN OXIDOREDUCTASE-RELATED"/>
    <property type="match status" value="1"/>
</dbReference>
<dbReference type="Pfam" id="PF01855">
    <property type="entry name" value="POR_N"/>
    <property type="match status" value="1"/>
</dbReference>
<evidence type="ECO:0000313" key="5">
    <source>
        <dbReference type="EMBL" id="MCC9296670.1"/>
    </source>
</evidence>
<comment type="similarity">
    <text evidence="1">Belongs to the pyruvate:ferredoxin/flavodoxin oxidoreductase family.</text>
</comment>
<dbReference type="PANTHER" id="PTHR32154:SF0">
    <property type="entry name" value="PYRUVATE-FLAVODOXIN OXIDOREDUCTASE-RELATED"/>
    <property type="match status" value="1"/>
</dbReference>
<dbReference type="InterPro" id="IPR009014">
    <property type="entry name" value="Transketo_C/PFOR_II"/>
</dbReference>
<dbReference type="Gene3D" id="3.40.50.970">
    <property type="match status" value="1"/>
</dbReference>
<dbReference type="Gene3D" id="3.40.50.920">
    <property type="match status" value="1"/>
</dbReference>
<feature type="domain" description="Pyruvate:ferredoxin oxidoreductase core" evidence="4">
    <location>
        <begin position="261"/>
        <end position="362"/>
    </location>
</feature>
<dbReference type="InterPro" id="IPR033412">
    <property type="entry name" value="PFOR_II"/>
</dbReference>